<dbReference type="GO" id="GO:0004523">
    <property type="term" value="F:RNA-DNA hybrid ribonuclease activity"/>
    <property type="evidence" value="ECO:0007669"/>
    <property type="project" value="UniProtKB-EC"/>
</dbReference>
<keyword evidence="3" id="KW-0645">Protease</keyword>
<dbReference type="CDD" id="cd01647">
    <property type="entry name" value="RT_LTR"/>
    <property type="match status" value="1"/>
</dbReference>
<dbReference type="InterPro" id="IPR012337">
    <property type="entry name" value="RNaseH-like_sf"/>
</dbReference>
<evidence type="ECO:0000256" key="10">
    <source>
        <dbReference type="ARBA" id="ARBA00023268"/>
    </source>
</evidence>
<evidence type="ECO:0000259" key="14">
    <source>
        <dbReference type="PROSITE" id="PS50994"/>
    </source>
</evidence>
<accession>A0A8C6UQC0</accession>
<evidence type="ECO:0000256" key="7">
    <source>
        <dbReference type="ARBA" id="ARBA00022759"/>
    </source>
</evidence>
<dbReference type="PANTHER" id="PTHR37984:SF5">
    <property type="entry name" value="PROTEIN NYNRIN-LIKE"/>
    <property type="match status" value="1"/>
</dbReference>
<feature type="domain" description="Integrase catalytic" evidence="14">
    <location>
        <begin position="767"/>
        <end position="925"/>
    </location>
</feature>
<evidence type="ECO:0000259" key="13">
    <source>
        <dbReference type="PROSITE" id="PS50878"/>
    </source>
</evidence>
<dbReference type="InterPro" id="IPR036397">
    <property type="entry name" value="RNaseH_sf"/>
</dbReference>
<evidence type="ECO:0000256" key="4">
    <source>
        <dbReference type="ARBA" id="ARBA00022679"/>
    </source>
</evidence>
<dbReference type="Gene3D" id="3.30.420.10">
    <property type="entry name" value="Ribonuclease H-like superfamily/Ribonuclease H"/>
    <property type="match status" value="1"/>
</dbReference>
<dbReference type="Proteomes" id="UP000694523">
    <property type="component" value="Unplaced"/>
</dbReference>
<dbReference type="GO" id="GO:0003964">
    <property type="term" value="F:RNA-directed DNA polymerase activity"/>
    <property type="evidence" value="ECO:0007669"/>
    <property type="project" value="UniProtKB-KW"/>
</dbReference>
<dbReference type="InterPro" id="IPR050951">
    <property type="entry name" value="Retrovirus_Pol_polyprotein"/>
</dbReference>
<dbReference type="PANTHER" id="PTHR37984">
    <property type="entry name" value="PROTEIN CBG26694"/>
    <property type="match status" value="1"/>
</dbReference>
<evidence type="ECO:0000256" key="11">
    <source>
        <dbReference type="ARBA" id="ARBA00039658"/>
    </source>
</evidence>
<dbReference type="FunFam" id="3.30.70.270:FF:000020">
    <property type="entry name" value="Transposon Tf2-6 polyprotein-like Protein"/>
    <property type="match status" value="1"/>
</dbReference>
<dbReference type="Gene3D" id="3.10.10.10">
    <property type="entry name" value="HIV Type 1 Reverse Transcriptase, subunit A, domain 1"/>
    <property type="match status" value="1"/>
</dbReference>
<dbReference type="FunFam" id="3.10.20.370:FF:000001">
    <property type="entry name" value="Retrovirus-related Pol polyprotein from transposon 17.6-like protein"/>
    <property type="match status" value="1"/>
</dbReference>
<dbReference type="InterPro" id="IPR041588">
    <property type="entry name" value="Integrase_H2C2"/>
</dbReference>
<dbReference type="CDD" id="cd09274">
    <property type="entry name" value="RNase_HI_RT_Ty3"/>
    <property type="match status" value="1"/>
</dbReference>
<dbReference type="Pfam" id="PF17919">
    <property type="entry name" value="RT_RNaseH_2"/>
    <property type="match status" value="1"/>
</dbReference>
<evidence type="ECO:0000256" key="2">
    <source>
        <dbReference type="ARBA" id="ARBA00012180"/>
    </source>
</evidence>
<dbReference type="InterPro" id="IPR001584">
    <property type="entry name" value="Integrase_cat-core"/>
</dbReference>
<evidence type="ECO:0000313" key="16">
    <source>
        <dbReference type="Proteomes" id="UP000694523"/>
    </source>
</evidence>
<comment type="similarity">
    <text evidence="1">Belongs to the beta type-B retroviral polymerase family. HERV class-II K(HML-2) pol subfamily.</text>
</comment>
<dbReference type="GO" id="GO:0015074">
    <property type="term" value="P:DNA integration"/>
    <property type="evidence" value="ECO:0007669"/>
    <property type="project" value="InterPro"/>
</dbReference>
<dbReference type="Gene3D" id="3.30.70.270">
    <property type="match status" value="2"/>
</dbReference>
<keyword evidence="4" id="KW-0808">Transferase</keyword>
<dbReference type="FunFam" id="3.10.10.10:FF:000007">
    <property type="entry name" value="Retrovirus-related Pol polyprotein from transposon 17.6-like Protein"/>
    <property type="match status" value="1"/>
</dbReference>
<keyword evidence="5" id="KW-0548">Nucleotidyltransferase</keyword>
<evidence type="ECO:0000256" key="5">
    <source>
        <dbReference type="ARBA" id="ARBA00022695"/>
    </source>
</evidence>
<evidence type="ECO:0000256" key="6">
    <source>
        <dbReference type="ARBA" id="ARBA00022722"/>
    </source>
</evidence>
<keyword evidence="10" id="KW-0511">Multifunctional enzyme</keyword>
<evidence type="ECO:0000313" key="15">
    <source>
        <dbReference type="Ensembl" id="ENSNMLP00000039687.1"/>
    </source>
</evidence>
<keyword evidence="8" id="KW-0378">Hydrolase</keyword>
<dbReference type="EC" id="3.1.26.4" evidence="2"/>
<feature type="domain" description="Reverse transcriptase" evidence="13">
    <location>
        <begin position="175"/>
        <end position="354"/>
    </location>
</feature>
<dbReference type="Ensembl" id="ENSNMLT00000044164.1">
    <property type="protein sequence ID" value="ENSNMLP00000039687.1"/>
    <property type="gene ID" value="ENSNMLG00000024446.1"/>
</dbReference>
<keyword evidence="6" id="KW-0540">Nuclease</keyword>
<reference evidence="15" key="2">
    <citation type="submission" date="2025-09" db="UniProtKB">
        <authorList>
            <consortium name="Ensembl"/>
        </authorList>
    </citation>
    <scope>IDENTIFICATION</scope>
</reference>
<sequence length="1178" mass="131780">MKMVAATCYKNSIVTDALFEPLTSGLPAGLLASPSLVRVSNGTVYIPIVNVGIREVLLYPRTVLGTLSEVQVVTSPIDSKGPFMANSSSQTAITSMQDRIEAVDLSALNQQEQCSVGALLQKYSDVFSQHDGDLGCTNLIAHDIPLVDNVPVKQRYRRIPPSEYEAAKAHIRQLLESQVIRESSSPFASPIVLVKKKDGSLRLCVDYRLLNSKTRKDAFPLPRIEESLDALSGAQWFSTMDLAAGYNQVPVTESDKAKTAFCTPFGLFEWNRMPFGLCNAPSTFQRLMERIFGDQNCQSLLLYLDDVVIFSSTVEEHITRLETVLSRLQKEGLKAKLEKCAFFKTEVSYLGHVISREGVSTDPSKIEAVSKWPHPNGVSELRSFLGFTSYYRRFIEGFAKLAAPLHRLVAELTGTKNRKPSKVPLTAVWTQECERSFGELKQRLVTAPVLAYANFSLPFILEIDASYNGLGAVLSQEDEGRVRPVAYASRGLRPTERNMNNYSSMKLEFLALKWAMTEKFRDYLIGQKCVVLTDNNPLSHLSTAKLGALEQRWVAQLADFDFTIKYRPGRANGNADALSRQNQAKTIDSVPVSLGLPMPEPLQQAITAKHSASATTNTISALPFHSVTDLHALQEADPVIGVFLRFWRRGKGPDAAERRHLTKDVTTLVRQWSRLLTKEGVLYRRITLQGDEAFQLVLPTALRDLVLNQLHQEHGHQGIERTSDLVHQRCYWPGMYAEIQRWCQKCDRCQVAKDSRPAVKSYMGHLLASRPNQILAIDFTVLEPSQNGMENVLVMTDVFSKYTQAVPTRDQRASTVAKVLVMEWFYRYGVPARIHSDQGRNFESSLIQQLCELYNIQKTRTTPYHPTGNGQCERFNRTLHNLLRTLPTTKKRDWACYLPQVTFAYNTTPNQSTGESPFFLMFGQDPQLPVDFLLGRVEEPVPGSVQDWIVEHQRRLKHAFEEAKRHLEAAAAHRKACHDTHVRDVPLQQGQLVYLKNVGVRGRHKVQDTWSSVVYKVVTAPTPGGCVYTIAPVGYPGEVKNVHRSLLKGKIGHVDEEPASKPVQDAASIAPEELLGDGEWFLRIIEPVSDHTQPNIQVRLQPGQPIIPTSRNYRMEPVPCVAGPSRETDVPPRRTTRSNAGTHANVHHLPQSAGSSAIGVANTQSPVPREGAVFRPWQ</sequence>
<dbReference type="Gene3D" id="3.10.20.370">
    <property type="match status" value="1"/>
</dbReference>
<dbReference type="GO" id="GO:0003676">
    <property type="term" value="F:nucleic acid binding"/>
    <property type="evidence" value="ECO:0007669"/>
    <property type="project" value="InterPro"/>
</dbReference>
<keyword evidence="9" id="KW-0695">RNA-directed DNA polymerase</keyword>
<protein>
    <recommendedName>
        <fullName evidence="11">Gypsy retrotransposon integrase-like protein 1</fullName>
        <ecNumber evidence="2">3.1.26.4</ecNumber>
    </recommendedName>
</protein>
<dbReference type="Pfam" id="PF00078">
    <property type="entry name" value="RVT_1"/>
    <property type="match status" value="1"/>
</dbReference>
<dbReference type="InterPro" id="IPR043502">
    <property type="entry name" value="DNA/RNA_pol_sf"/>
</dbReference>
<dbReference type="FunFam" id="3.30.420.10:FF:000032">
    <property type="entry name" value="Retrovirus-related Pol polyprotein from transposon 297-like Protein"/>
    <property type="match status" value="1"/>
</dbReference>
<proteinExistence type="inferred from homology"/>
<dbReference type="InterPro" id="IPR043128">
    <property type="entry name" value="Rev_trsase/Diguanyl_cyclase"/>
</dbReference>
<dbReference type="PROSITE" id="PS50878">
    <property type="entry name" value="RT_POL"/>
    <property type="match status" value="1"/>
</dbReference>
<name>A0A8C6UQC0_9GOBI</name>
<evidence type="ECO:0000256" key="3">
    <source>
        <dbReference type="ARBA" id="ARBA00022670"/>
    </source>
</evidence>
<dbReference type="InterPro" id="IPR000477">
    <property type="entry name" value="RT_dom"/>
</dbReference>
<dbReference type="Gene3D" id="1.10.340.70">
    <property type="match status" value="1"/>
</dbReference>
<keyword evidence="7" id="KW-0255">Endonuclease</keyword>
<keyword evidence="16" id="KW-1185">Reference proteome</keyword>
<evidence type="ECO:0000256" key="1">
    <source>
        <dbReference type="ARBA" id="ARBA00010879"/>
    </source>
</evidence>
<dbReference type="FunFam" id="1.10.340.70:FF:000001">
    <property type="entry name" value="Retrovirus-related Pol polyprotein from transposon gypsy-like Protein"/>
    <property type="match status" value="1"/>
</dbReference>
<evidence type="ECO:0000256" key="9">
    <source>
        <dbReference type="ARBA" id="ARBA00022918"/>
    </source>
</evidence>
<dbReference type="SUPFAM" id="SSF53098">
    <property type="entry name" value="Ribonuclease H-like"/>
    <property type="match status" value="1"/>
</dbReference>
<dbReference type="InterPro" id="IPR041577">
    <property type="entry name" value="RT_RNaseH_2"/>
</dbReference>
<dbReference type="SUPFAM" id="SSF56672">
    <property type="entry name" value="DNA/RNA polymerases"/>
    <property type="match status" value="1"/>
</dbReference>
<feature type="region of interest" description="Disordered" evidence="12">
    <location>
        <begin position="1121"/>
        <end position="1178"/>
    </location>
</feature>
<dbReference type="Pfam" id="PF17921">
    <property type="entry name" value="Integrase_H2C2"/>
    <property type="match status" value="1"/>
</dbReference>
<evidence type="ECO:0000256" key="12">
    <source>
        <dbReference type="SAM" id="MobiDB-lite"/>
    </source>
</evidence>
<dbReference type="AlphaFoldDB" id="A0A8C6UQC0"/>
<dbReference type="PROSITE" id="PS50994">
    <property type="entry name" value="INTEGRASE"/>
    <property type="match status" value="1"/>
</dbReference>
<dbReference type="Pfam" id="PF00665">
    <property type="entry name" value="rve"/>
    <property type="match status" value="1"/>
</dbReference>
<evidence type="ECO:0000256" key="8">
    <source>
        <dbReference type="ARBA" id="ARBA00022801"/>
    </source>
</evidence>
<reference evidence="15" key="1">
    <citation type="submission" date="2025-08" db="UniProtKB">
        <authorList>
            <consortium name="Ensembl"/>
        </authorList>
    </citation>
    <scope>IDENTIFICATION</scope>
</reference>
<dbReference type="GO" id="GO:0008233">
    <property type="term" value="F:peptidase activity"/>
    <property type="evidence" value="ECO:0007669"/>
    <property type="project" value="UniProtKB-KW"/>
</dbReference>
<organism evidence="15 16">
    <name type="scientific">Neogobius melanostomus</name>
    <name type="common">round goby</name>
    <dbReference type="NCBI Taxonomy" id="47308"/>
    <lineage>
        <taxon>Eukaryota</taxon>
        <taxon>Metazoa</taxon>
        <taxon>Chordata</taxon>
        <taxon>Craniata</taxon>
        <taxon>Vertebrata</taxon>
        <taxon>Euteleostomi</taxon>
        <taxon>Actinopterygii</taxon>
        <taxon>Neopterygii</taxon>
        <taxon>Teleostei</taxon>
        <taxon>Neoteleostei</taxon>
        <taxon>Acanthomorphata</taxon>
        <taxon>Gobiaria</taxon>
        <taxon>Gobiiformes</taxon>
        <taxon>Gobioidei</taxon>
        <taxon>Gobiidae</taxon>
        <taxon>Benthophilinae</taxon>
        <taxon>Neogobiini</taxon>
        <taxon>Neogobius</taxon>
    </lineage>
</organism>
<dbReference type="GO" id="GO:0006508">
    <property type="term" value="P:proteolysis"/>
    <property type="evidence" value="ECO:0007669"/>
    <property type="project" value="UniProtKB-KW"/>
</dbReference>